<dbReference type="PANTHER" id="PTHR43037">
    <property type="entry name" value="UNNAMED PRODUCT-RELATED"/>
    <property type="match status" value="1"/>
</dbReference>
<feature type="compositionally biased region" description="Low complexity" evidence="3">
    <location>
        <begin position="70"/>
        <end position="86"/>
    </location>
</feature>
<dbReference type="PANTHER" id="PTHR43037:SF1">
    <property type="entry name" value="BLL1128 PROTEIN"/>
    <property type="match status" value="1"/>
</dbReference>
<sequence length="388" mass="41373">MVKSSAPLLRSLMRVGKTQQRSAARLLTALFAPPKPAAKVRAKPKPKPKPKPAATAAPKPAPKPRIPSTAAPKPGPTARAAPAALAKDAPAPGKWLAARYAGQAGQVLRQMSYWLYLPDGIAPPAGWPLIVMLHGCEQSATQFAQGTRMNQMAQKAGYAVLYPQQSLSAHPHRCWKWYDRATQQGGGDVPVIVGMVSQVLAAYGLDRSRVFICGMSAGAGMANIVALNHPELFAGLGLHSGPLYGAGHSTVGALGVMQHGNGARVDSAIAEVLERRPGFPSLPTILIQGDDDRVVRPVNQVHLRRQAMLVNDLPAATPVRVAHKAAGRSGLPYQLHDVYRGRKLVLRVARIAQLQHAWSGGDARLSFNSAAGPDASKMLVDFFGKHRR</sequence>
<dbReference type="EMBL" id="CP063361">
    <property type="protein sequence ID" value="UOD30777.1"/>
    <property type="molecule type" value="Genomic_DNA"/>
</dbReference>
<feature type="compositionally biased region" description="Basic residues" evidence="3">
    <location>
        <begin position="38"/>
        <end position="50"/>
    </location>
</feature>
<dbReference type="SUPFAM" id="SSF53474">
    <property type="entry name" value="alpha/beta-Hydrolases"/>
    <property type="match status" value="1"/>
</dbReference>
<proteinExistence type="predicted"/>
<dbReference type="Pfam" id="PF10503">
    <property type="entry name" value="Esterase_PHB"/>
    <property type="match status" value="1"/>
</dbReference>
<dbReference type="RefSeq" id="WP_243492003.1">
    <property type="nucleotide sequence ID" value="NZ_CP063361.1"/>
</dbReference>
<gene>
    <name evidence="4" type="ORF">INH39_03285</name>
</gene>
<evidence type="ECO:0000256" key="2">
    <source>
        <dbReference type="ARBA" id="ARBA00022801"/>
    </source>
</evidence>
<feature type="region of interest" description="Disordered" evidence="3">
    <location>
        <begin position="28"/>
        <end position="86"/>
    </location>
</feature>
<accession>A0ABY4A822</accession>
<evidence type="ECO:0000256" key="1">
    <source>
        <dbReference type="ARBA" id="ARBA00022729"/>
    </source>
</evidence>
<keyword evidence="5" id="KW-1185">Reference proteome</keyword>
<evidence type="ECO:0000313" key="4">
    <source>
        <dbReference type="EMBL" id="UOD30777.1"/>
    </source>
</evidence>
<evidence type="ECO:0000256" key="3">
    <source>
        <dbReference type="SAM" id="MobiDB-lite"/>
    </source>
</evidence>
<dbReference type="InterPro" id="IPR050955">
    <property type="entry name" value="Plant_Biomass_Hydrol_Est"/>
</dbReference>
<dbReference type="Proteomes" id="UP000831532">
    <property type="component" value="Chromosome"/>
</dbReference>
<evidence type="ECO:0000313" key="5">
    <source>
        <dbReference type="Proteomes" id="UP000831532"/>
    </source>
</evidence>
<reference evidence="4 5" key="1">
    <citation type="submission" date="2020-10" db="EMBL/GenBank/DDBJ databases">
        <title>Genome analysis of Massilia species.</title>
        <authorList>
            <person name="Jung D.-H."/>
        </authorList>
    </citation>
    <scope>NUCLEOTIDE SEQUENCE [LARGE SCALE GENOMIC DNA]</scope>
    <source>
        <strain evidence="5">sipir</strain>
    </source>
</reference>
<dbReference type="InterPro" id="IPR029058">
    <property type="entry name" value="AB_hydrolase_fold"/>
</dbReference>
<dbReference type="Gene3D" id="3.40.50.1820">
    <property type="entry name" value="alpha/beta hydrolase"/>
    <property type="match status" value="1"/>
</dbReference>
<keyword evidence="2" id="KW-0378">Hydrolase</keyword>
<protein>
    <submittedName>
        <fullName evidence="4">PHB depolymerase family esterase</fullName>
    </submittedName>
</protein>
<keyword evidence="1" id="KW-0732">Signal</keyword>
<organism evidence="4 5">
    <name type="scientific">Massilia violaceinigra</name>
    <dbReference type="NCBI Taxonomy" id="2045208"/>
    <lineage>
        <taxon>Bacteria</taxon>
        <taxon>Pseudomonadati</taxon>
        <taxon>Pseudomonadota</taxon>
        <taxon>Betaproteobacteria</taxon>
        <taxon>Burkholderiales</taxon>
        <taxon>Oxalobacteraceae</taxon>
        <taxon>Telluria group</taxon>
        <taxon>Massilia</taxon>
    </lineage>
</organism>
<dbReference type="NCBIfam" id="TIGR01840">
    <property type="entry name" value="esterase_phb"/>
    <property type="match status" value="1"/>
</dbReference>
<dbReference type="InterPro" id="IPR010126">
    <property type="entry name" value="Esterase_phb"/>
</dbReference>
<name>A0ABY4A822_9BURK</name>